<evidence type="ECO:0000313" key="6">
    <source>
        <dbReference type="Proteomes" id="UP001197247"/>
    </source>
</evidence>
<evidence type="ECO:0000256" key="1">
    <source>
        <dbReference type="ARBA" id="ARBA00023015"/>
    </source>
</evidence>
<dbReference type="InterPro" id="IPR019887">
    <property type="entry name" value="Tscrpt_reg_AsnC/Lrp_C"/>
</dbReference>
<dbReference type="RefSeq" id="WP_214160047.1">
    <property type="nucleotide sequence ID" value="NZ_JAHBAY010000017.1"/>
</dbReference>
<keyword evidence="6" id="KW-1185">Reference proteome</keyword>
<organism evidence="5 6">
    <name type="scientific">Kineosporia corallincola</name>
    <dbReference type="NCBI Taxonomy" id="2835133"/>
    <lineage>
        <taxon>Bacteria</taxon>
        <taxon>Bacillati</taxon>
        <taxon>Actinomycetota</taxon>
        <taxon>Actinomycetes</taxon>
        <taxon>Kineosporiales</taxon>
        <taxon>Kineosporiaceae</taxon>
        <taxon>Kineosporia</taxon>
    </lineage>
</organism>
<dbReference type="InterPro" id="IPR019888">
    <property type="entry name" value="Tscrpt_reg_AsnC-like"/>
</dbReference>
<keyword evidence="3" id="KW-0804">Transcription</keyword>
<proteinExistence type="predicted"/>
<dbReference type="InterPro" id="IPR036390">
    <property type="entry name" value="WH_DNA-bd_sf"/>
</dbReference>
<dbReference type="CDD" id="cd00090">
    <property type="entry name" value="HTH_ARSR"/>
    <property type="match status" value="1"/>
</dbReference>
<gene>
    <name evidence="5" type="ORF">KIH74_31455</name>
</gene>
<evidence type="ECO:0000259" key="4">
    <source>
        <dbReference type="PROSITE" id="PS50956"/>
    </source>
</evidence>
<dbReference type="SUPFAM" id="SSF46785">
    <property type="entry name" value="Winged helix' DNA-binding domain"/>
    <property type="match status" value="1"/>
</dbReference>
<dbReference type="Proteomes" id="UP001197247">
    <property type="component" value="Unassembled WGS sequence"/>
</dbReference>
<keyword evidence="2" id="KW-0238">DNA-binding</keyword>
<evidence type="ECO:0000313" key="5">
    <source>
        <dbReference type="EMBL" id="MBT0773506.1"/>
    </source>
</evidence>
<dbReference type="InterPro" id="IPR011008">
    <property type="entry name" value="Dimeric_a/b-barrel"/>
</dbReference>
<feature type="domain" description="HTH asnC-type" evidence="4">
    <location>
        <begin position="1"/>
        <end position="59"/>
    </location>
</feature>
<dbReference type="InterPro" id="IPR036388">
    <property type="entry name" value="WH-like_DNA-bd_sf"/>
</dbReference>
<dbReference type="Gene3D" id="1.10.10.10">
    <property type="entry name" value="Winged helix-like DNA-binding domain superfamily/Winged helix DNA-binding domain"/>
    <property type="match status" value="1"/>
</dbReference>
<dbReference type="SMART" id="SM00344">
    <property type="entry name" value="HTH_ASNC"/>
    <property type="match status" value="1"/>
</dbReference>
<dbReference type="EMBL" id="JAHBAY010000017">
    <property type="protein sequence ID" value="MBT0773506.1"/>
    <property type="molecule type" value="Genomic_DNA"/>
</dbReference>
<comment type="caution">
    <text evidence="5">The sequence shown here is derived from an EMBL/GenBank/DDBJ whole genome shotgun (WGS) entry which is preliminary data.</text>
</comment>
<dbReference type="InterPro" id="IPR000485">
    <property type="entry name" value="AsnC-type_HTH_dom"/>
</dbReference>
<accession>A0ABS5TRS7</accession>
<dbReference type="PROSITE" id="PS50956">
    <property type="entry name" value="HTH_ASNC_2"/>
    <property type="match status" value="1"/>
</dbReference>
<name>A0ABS5TRS7_9ACTN</name>
<dbReference type="Gene3D" id="3.30.70.920">
    <property type="match status" value="1"/>
</dbReference>
<evidence type="ECO:0000256" key="2">
    <source>
        <dbReference type="ARBA" id="ARBA00023125"/>
    </source>
</evidence>
<dbReference type="SUPFAM" id="SSF54909">
    <property type="entry name" value="Dimeric alpha+beta barrel"/>
    <property type="match status" value="1"/>
</dbReference>
<dbReference type="PANTHER" id="PTHR30154:SF54">
    <property type="entry name" value="POSSIBLE TRANSCRIPTIONAL REGULATORY PROTEIN (PROBABLY LRP_ASNC-FAMILY)"/>
    <property type="match status" value="1"/>
</dbReference>
<reference evidence="5 6" key="1">
    <citation type="submission" date="2021-05" db="EMBL/GenBank/DDBJ databases">
        <title>Kineosporia and Streptomyces sp. nov. two new marine actinobacteria isolated from Coral.</title>
        <authorList>
            <person name="Buangrab K."/>
            <person name="Sutthacheep M."/>
            <person name="Yeemin T."/>
            <person name="Harunari E."/>
            <person name="Igarashi Y."/>
            <person name="Kanchanasin P."/>
            <person name="Tanasupawat S."/>
            <person name="Phongsopitanun W."/>
        </authorList>
    </citation>
    <scope>NUCLEOTIDE SEQUENCE [LARGE SCALE GENOMIC DNA]</scope>
    <source>
        <strain evidence="5 6">J2-2</strain>
    </source>
</reference>
<keyword evidence="1" id="KW-0805">Transcription regulation</keyword>
<dbReference type="Pfam" id="PF13412">
    <property type="entry name" value="HTH_24"/>
    <property type="match status" value="1"/>
</dbReference>
<sequence>MDRAILAVLSKDGRLPNKELADRVGLAASSCLSRVRNLVELGVISGFHAEIDPRQVGLGIRAIVRIKLKEHSREENARFAEVMTNLPQVLHLWLVAGADDYLAEVVAESPDALSDFVLDHVTSDPAVGDTYTTLVFSRWRGPGPVADQPADAG</sequence>
<dbReference type="InterPro" id="IPR011991">
    <property type="entry name" value="ArsR-like_HTH"/>
</dbReference>
<protein>
    <submittedName>
        <fullName evidence="5">Lrp/AsnC family transcriptional regulator</fullName>
    </submittedName>
</protein>
<dbReference type="Pfam" id="PF01037">
    <property type="entry name" value="AsnC_trans_reg"/>
    <property type="match status" value="1"/>
</dbReference>
<dbReference type="PANTHER" id="PTHR30154">
    <property type="entry name" value="LEUCINE-RESPONSIVE REGULATORY PROTEIN"/>
    <property type="match status" value="1"/>
</dbReference>
<evidence type="ECO:0000256" key="3">
    <source>
        <dbReference type="ARBA" id="ARBA00023163"/>
    </source>
</evidence>